<sequence length="111" mass="12213">MPGSLGVGRKKEEVSAVLQDVSNTQKFFITFSVVVQNTHFVSIWFSVNNNPVLGCGCHNSREAYQSLEGSLMNRRKVQTAQLNPASQMRKETSTPALPTFSLSLLISISSH</sequence>
<organism evidence="1 2">
    <name type="scientific">Aureobasidium pullulans</name>
    <name type="common">Black yeast</name>
    <name type="synonym">Pullularia pullulans</name>
    <dbReference type="NCBI Taxonomy" id="5580"/>
    <lineage>
        <taxon>Eukaryota</taxon>
        <taxon>Fungi</taxon>
        <taxon>Dikarya</taxon>
        <taxon>Ascomycota</taxon>
        <taxon>Pezizomycotina</taxon>
        <taxon>Dothideomycetes</taxon>
        <taxon>Dothideomycetidae</taxon>
        <taxon>Dothideales</taxon>
        <taxon>Saccotheciaceae</taxon>
        <taxon>Aureobasidium</taxon>
    </lineage>
</organism>
<evidence type="ECO:0000313" key="1">
    <source>
        <dbReference type="EMBL" id="THW88483.1"/>
    </source>
</evidence>
<proteinExistence type="predicted"/>
<dbReference type="EMBL" id="QZAR01000101">
    <property type="protein sequence ID" value="THW88483.1"/>
    <property type="molecule type" value="Genomic_DNA"/>
</dbReference>
<dbReference type="AlphaFoldDB" id="A0A4S9B8N2"/>
<evidence type="ECO:0000313" key="2">
    <source>
        <dbReference type="Proteomes" id="UP000304928"/>
    </source>
</evidence>
<dbReference type="Proteomes" id="UP000304928">
    <property type="component" value="Unassembled WGS sequence"/>
</dbReference>
<protein>
    <submittedName>
        <fullName evidence="1">Uncharacterized protein</fullName>
    </submittedName>
</protein>
<accession>A0A4S9B8N2</accession>
<gene>
    <name evidence="1" type="ORF">D6D15_05954</name>
</gene>
<comment type="caution">
    <text evidence="1">The sequence shown here is derived from an EMBL/GenBank/DDBJ whole genome shotgun (WGS) entry which is preliminary data.</text>
</comment>
<name>A0A4S9B8N2_AURPU</name>
<reference evidence="1 2" key="1">
    <citation type="submission" date="2018-10" db="EMBL/GenBank/DDBJ databases">
        <title>Fifty Aureobasidium pullulans genomes reveal a recombining polyextremotolerant generalist.</title>
        <authorList>
            <person name="Gostincar C."/>
            <person name="Turk M."/>
            <person name="Zajc J."/>
            <person name="Gunde-Cimerman N."/>
        </authorList>
    </citation>
    <scope>NUCLEOTIDE SEQUENCE [LARGE SCALE GENOMIC DNA]</scope>
    <source>
        <strain evidence="1 2">EXF-10507</strain>
    </source>
</reference>